<feature type="domain" description="PPIase FKBP-type" evidence="3">
    <location>
        <begin position="245"/>
        <end position="360"/>
    </location>
</feature>
<dbReference type="InterPro" id="IPR001179">
    <property type="entry name" value="PPIase_FKBP_dom"/>
</dbReference>
<dbReference type="GO" id="GO:0003755">
    <property type="term" value="F:peptidyl-prolyl cis-trans isomerase activity"/>
    <property type="evidence" value="ECO:0007669"/>
    <property type="project" value="UniProtKB-KW"/>
</dbReference>
<sequence>MTSNDTKQSIVVSRPSRGKRRDEEDEDDHAARSDHLPSAKGGLVRAIAGTSVIEEGGQQLTCKPTSVSVYVSRRYGTSGSVGTTSQGRVEKFGYNITGTSGKFGYNITGTSGKVGVQQHRDEVKVGYNSTGLFVPLWFCLSPDSAVRRSLSCPSLLPLRLLCVSMLRCNLLGFSLVFVVCTAGGGSKGLQVEGDTTGAASRLRQIESINGPQPDDSKDIAFEKLPSGASYREYREGKGDATVTDGSKVAAEMTIRCQSFATANEPGGVKYFSTKIDTDFNELAWTVGDGSLPPELEEAMKGMHKGGVRRIELPSTVVFAARNNKQLPLPSDGNKDGKRVFDRLFKTDATLLFEVLVTRIK</sequence>
<feature type="region of interest" description="Disordered" evidence="2">
    <location>
        <begin position="1"/>
        <end position="40"/>
    </location>
</feature>
<dbReference type="InterPro" id="IPR046357">
    <property type="entry name" value="PPIase_dom_sf"/>
</dbReference>
<keyword evidence="1" id="KW-0413">Isomerase</keyword>
<evidence type="ECO:0000313" key="4">
    <source>
        <dbReference type="EMBL" id="EJK57907.1"/>
    </source>
</evidence>
<dbReference type="Gene3D" id="3.10.50.40">
    <property type="match status" value="1"/>
</dbReference>
<dbReference type="EMBL" id="AGNL01026724">
    <property type="protein sequence ID" value="EJK57907.1"/>
    <property type="molecule type" value="Genomic_DNA"/>
</dbReference>
<dbReference type="OrthoDB" id="77911at2759"/>
<gene>
    <name evidence="4" type="ORF">THAOC_22006</name>
</gene>
<accession>K0SH90</accession>
<name>K0SH90_THAOC</name>
<dbReference type="Proteomes" id="UP000266841">
    <property type="component" value="Unassembled WGS sequence"/>
</dbReference>
<dbReference type="AlphaFoldDB" id="K0SH90"/>
<dbReference type="SUPFAM" id="SSF54534">
    <property type="entry name" value="FKBP-like"/>
    <property type="match status" value="1"/>
</dbReference>
<dbReference type="EC" id="5.2.1.8" evidence="1"/>
<proteinExistence type="predicted"/>
<dbReference type="Pfam" id="PF00254">
    <property type="entry name" value="FKBP_C"/>
    <property type="match status" value="1"/>
</dbReference>
<evidence type="ECO:0000256" key="2">
    <source>
        <dbReference type="SAM" id="MobiDB-lite"/>
    </source>
</evidence>
<reference evidence="4 5" key="1">
    <citation type="journal article" date="2012" name="Genome Biol.">
        <title>Genome and low-iron response of an oceanic diatom adapted to chronic iron limitation.</title>
        <authorList>
            <person name="Lommer M."/>
            <person name="Specht M."/>
            <person name="Roy A.S."/>
            <person name="Kraemer L."/>
            <person name="Andreson R."/>
            <person name="Gutowska M.A."/>
            <person name="Wolf J."/>
            <person name="Bergner S.V."/>
            <person name="Schilhabel M.B."/>
            <person name="Klostermeier U.C."/>
            <person name="Beiko R.G."/>
            <person name="Rosenstiel P."/>
            <person name="Hippler M."/>
            <person name="Laroche J."/>
        </authorList>
    </citation>
    <scope>NUCLEOTIDE SEQUENCE [LARGE SCALE GENOMIC DNA]</scope>
    <source>
        <strain evidence="4 5">CCMP1005</strain>
    </source>
</reference>
<evidence type="ECO:0000256" key="1">
    <source>
        <dbReference type="PROSITE-ProRule" id="PRU00277"/>
    </source>
</evidence>
<comment type="catalytic activity">
    <reaction evidence="1">
        <text>[protein]-peptidylproline (omega=180) = [protein]-peptidylproline (omega=0)</text>
        <dbReference type="Rhea" id="RHEA:16237"/>
        <dbReference type="Rhea" id="RHEA-COMP:10747"/>
        <dbReference type="Rhea" id="RHEA-COMP:10748"/>
        <dbReference type="ChEBI" id="CHEBI:83833"/>
        <dbReference type="ChEBI" id="CHEBI:83834"/>
        <dbReference type="EC" id="5.2.1.8"/>
    </reaction>
</comment>
<evidence type="ECO:0000313" key="5">
    <source>
        <dbReference type="Proteomes" id="UP000266841"/>
    </source>
</evidence>
<protein>
    <recommendedName>
        <fullName evidence="1">peptidylprolyl isomerase</fullName>
        <ecNumber evidence="1">5.2.1.8</ecNumber>
    </recommendedName>
</protein>
<organism evidence="4 5">
    <name type="scientific">Thalassiosira oceanica</name>
    <name type="common">Marine diatom</name>
    <dbReference type="NCBI Taxonomy" id="159749"/>
    <lineage>
        <taxon>Eukaryota</taxon>
        <taxon>Sar</taxon>
        <taxon>Stramenopiles</taxon>
        <taxon>Ochrophyta</taxon>
        <taxon>Bacillariophyta</taxon>
        <taxon>Coscinodiscophyceae</taxon>
        <taxon>Thalassiosirophycidae</taxon>
        <taxon>Thalassiosirales</taxon>
        <taxon>Thalassiosiraceae</taxon>
        <taxon>Thalassiosira</taxon>
    </lineage>
</organism>
<evidence type="ECO:0000259" key="3">
    <source>
        <dbReference type="PROSITE" id="PS50059"/>
    </source>
</evidence>
<dbReference type="eggNOG" id="ENOG502SNMM">
    <property type="taxonomic scope" value="Eukaryota"/>
</dbReference>
<keyword evidence="1" id="KW-0697">Rotamase</keyword>
<keyword evidence="5" id="KW-1185">Reference proteome</keyword>
<comment type="caution">
    <text evidence="4">The sequence shown here is derived from an EMBL/GenBank/DDBJ whole genome shotgun (WGS) entry which is preliminary data.</text>
</comment>
<dbReference type="PROSITE" id="PS50059">
    <property type="entry name" value="FKBP_PPIASE"/>
    <property type="match status" value="1"/>
</dbReference>
<feature type="compositionally biased region" description="Polar residues" evidence="2">
    <location>
        <begin position="1"/>
        <end position="11"/>
    </location>
</feature>